<gene>
    <name evidence="1" type="ORF">SAMN05444352_1091</name>
</gene>
<evidence type="ECO:0008006" key="3">
    <source>
        <dbReference type="Google" id="ProtNLM"/>
    </source>
</evidence>
<feature type="non-terminal residue" evidence="1">
    <location>
        <position position="1"/>
    </location>
</feature>
<dbReference type="Proteomes" id="UP000198407">
    <property type="component" value="Unassembled WGS sequence"/>
</dbReference>
<evidence type="ECO:0000313" key="2">
    <source>
        <dbReference type="Proteomes" id="UP000198407"/>
    </source>
</evidence>
<sequence length="98" mass="10776">GPFNSNTGIHHVGLKATPLENLTVGALYFDFNTLRTRDTLNLDARELDFYVEWAVNEHLIISPLVGLYQPKKDETNGGNQVGGNGTNVYSQLTVAVPF</sequence>
<evidence type="ECO:0000313" key="1">
    <source>
        <dbReference type="EMBL" id="SNS49076.1"/>
    </source>
</evidence>
<dbReference type="EMBL" id="FZOL01000009">
    <property type="protein sequence ID" value="SNS49076.1"/>
    <property type="molecule type" value="Genomic_DNA"/>
</dbReference>
<protein>
    <recommendedName>
        <fullName evidence="3">Alginate export</fullName>
    </recommendedName>
</protein>
<proteinExistence type="predicted"/>
<name>A0A239EWL9_9PSED</name>
<organism evidence="1 2">
    <name type="scientific">Pseudomonas japonica</name>
    <dbReference type="NCBI Taxonomy" id="256466"/>
    <lineage>
        <taxon>Bacteria</taxon>
        <taxon>Pseudomonadati</taxon>
        <taxon>Pseudomonadota</taxon>
        <taxon>Gammaproteobacteria</taxon>
        <taxon>Pseudomonadales</taxon>
        <taxon>Pseudomonadaceae</taxon>
        <taxon>Pseudomonas</taxon>
    </lineage>
</organism>
<reference evidence="2" key="1">
    <citation type="submission" date="2017-06" db="EMBL/GenBank/DDBJ databases">
        <authorList>
            <person name="Varghese N."/>
            <person name="Submissions S."/>
        </authorList>
    </citation>
    <scope>NUCLEOTIDE SEQUENCE [LARGE SCALE GENOMIC DNA]</scope>
    <source>
        <strain evidence="2">DSM 22348</strain>
    </source>
</reference>
<keyword evidence="2" id="KW-1185">Reference proteome</keyword>
<dbReference type="AlphaFoldDB" id="A0A239EWL9"/>
<accession>A0A239EWL9</accession>